<organism evidence="2 3">
    <name type="scientific">Dorcoceras hygrometricum</name>
    <dbReference type="NCBI Taxonomy" id="472368"/>
    <lineage>
        <taxon>Eukaryota</taxon>
        <taxon>Viridiplantae</taxon>
        <taxon>Streptophyta</taxon>
        <taxon>Embryophyta</taxon>
        <taxon>Tracheophyta</taxon>
        <taxon>Spermatophyta</taxon>
        <taxon>Magnoliopsida</taxon>
        <taxon>eudicotyledons</taxon>
        <taxon>Gunneridae</taxon>
        <taxon>Pentapetalae</taxon>
        <taxon>asterids</taxon>
        <taxon>lamiids</taxon>
        <taxon>Lamiales</taxon>
        <taxon>Gesneriaceae</taxon>
        <taxon>Didymocarpoideae</taxon>
        <taxon>Trichosporeae</taxon>
        <taxon>Loxocarpinae</taxon>
        <taxon>Dorcoceras</taxon>
    </lineage>
</organism>
<evidence type="ECO:0000313" key="3">
    <source>
        <dbReference type="Proteomes" id="UP000250235"/>
    </source>
</evidence>
<dbReference type="Proteomes" id="UP000250235">
    <property type="component" value="Unassembled WGS sequence"/>
</dbReference>
<evidence type="ECO:0000256" key="1">
    <source>
        <dbReference type="SAM" id="MobiDB-lite"/>
    </source>
</evidence>
<keyword evidence="3" id="KW-1185">Reference proteome</keyword>
<gene>
    <name evidence="2" type="ORF">F511_34217</name>
</gene>
<dbReference type="AlphaFoldDB" id="A0A2Z7BGM0"/>
<sequence length="308" mass="35089">MILIDGSWTVAEGTDPWWRCWCRSDISRKRKQLQQRPNVDAFAPICLFIEPVQACAVQNYVLTDPNQRSDTTVGSGGSGSRSRGAAEDLKIFHRKRSIHNNKGNKTSIGCFRSIPCWRLGAWLRPISRGNWHFNGWRLSFFESGPRLESRLLHQFALEKVTKLSRMESPRRGGRNKSDCKTVGDKWHDDGRRMGRAAERERRRVGGCRTSILPPPMLNKLSLISVLESRNQYLCDPQWFRDTARCGPTTCITDSVCKNQSVMVSVQYGPFNTYIPIRSTTIGKSRVARDPITMHTSRRSNSDIACVTR</sequence>
<evidence type="ECO:0000313" key="2">
    <source>
        <dbReference type="EMBL" id="KZV33544.1"/>
    </source>
</evidence>
<accession>A0A2Z7BGM0</accession>
<protein>
    <submittedName>
        <fullName evidence="2">Uncharacterized protein</fullName>
    </submittedName>
</protein>
<dbReference type="EMBL" id="KV005748">
    <property type="protein sequence ID" value="KZV33544.1"/>
    <property type="molecule type" value="Genomic_DNA"/>
</dbReference>
<name>A0A2Z7BGM0_9LAMI</name>
<feature type="region of interest" description="Disordered" evidence="1">
    <location>
        <begin position="166"/>
        <end position="185"/>
    </location>
</feature>
<reference evidence="2 3" key="1">
    <citation type="journal article" date="2015" name="Proc. Natl. Acad. Sci. U.S.A.">
        <title>The resurrection genome of Boea hygrometrica: A blueprint for survival of dehydration.</title>
        <authorList>
            <person name="Xiao L."/>
            <person name="Yang G."/>
            <person name="Zhang L."/>
            <person name="Yang X."/>
            <person name="Zhao S."/>
            <person name="Ji Z."/>
            <person name="Zhou Q."/>
            <person name="Hu M."/>
            <person name="Wang Y."/>
            <person name="Chen M."/>
            <person name="Xu Y."/>
            <person name="Jin H."/>
            <person name="Xiao X."/>
            <person name="Hu G."/>
            <person name="Bao F."/>
            <person name="Hu Y."/>
            <person name="Wan P."/>
            <person name="Li L."/>
            <person name="Deng X."/>
            <person name="Kuang T."/>
            <person name="Xiang C."/>
            <person name="Zhu J.K."/>
            <person name="Oliver M.J."/>
            <person name="He Y."/>
        </authorList>
    </citation>
    <scope>NUCLEOTIDE SEQUENCE [LARGE SCALE GENOMIC DNA]</scope>
    <source>
        <strain evidence="3">cv. XS01</strain>
    </source>
</reference>
<proteinExistence type="predicted"/>